<proteinExistence type="predicted"/>
<dbReference type="Pfam" id="PF07811">
    <property type="entry name" value="TadE"/>
    <property type="match status" value="1"/>
</dbReference>
<organism evidence="3 4">
    <name type="scientific">Burkholderia paludis</name>
    <dbReference type="NCBI Taxonomy" id="1506587"/>
    <lineage>
        <taxon>Bacteria</taxon>
        <taxon>Pseudomonadati</taxon>
        <taxon>Pseudomonadota</taxon>
        <taxon>Betaproteobacteria</taxon>
        <taxon>Burkholderiales</taxon>
        <taxon>Burkholderiaceae</taxon>
        <taxon>Burkholderia</taxon>
        <taxon>Burkholderia cepacia complex</taxon>
    </lineage>
</organism>
<name>A0A6J5EGQ0_9BURK</name>
<reference evidence="3 4" key="1">
    <citation type="submission" date="2019-09" db="EMBL/GenBank/DDBJ databases">
        <authorList>
            <person name="Depoorter E."/>
        </authorList>
    </citation>
    <scope>NUCLEOTIDE SEQUENCE [LARGE SCALE GENOMIC DNA]</scope>
    <source>
        <strain evidence="3">LMG 30113</strain>
    </source>
</reference>
<evidence type="ECO:0000259" key="2">
    <source>
        <dbReference type="Pfam" id="PF07811"/>
    </source>
</evidence>
<dbReference type="EMBL" id="CABVQD010000015">
    <property type="protein sequence ID" value="VWB90857.1"/>
    <property type="molecule type" value="Genomic_DNA"/>
</dbReference>
<dbReference type="RefSeq" id="WP_081896681.1">
    <property type="nucleotide sequence ID" value="NZ_CABVQD010000015.1"/>
</dbReference>
<keyword evidence="4" id="KW-1185">Reference proteome</keyword>
<gene>
    <name evidence="3" type="ORF">BPA30113_04219</name>
</gene>
<keyword evidence="1" id="KW-0472">Membrane</keyword>
<keyword evidence="1" id="KW-0812">Transmembrane</keyword>
<accession>A0A6J5EGQ0</accession>
<dbReference type="Proteomes" id="UP000494330">
    <property type="component" value="Unassembled WGS sequence"/>
</dbReference>
<protein>
    <recommendedName>
        <fullName evidence="2">TadE-like domain-containing protein</fullName>
    </recommendedName>
</protein>
<evidence type="ECO:0000256" key="1">
    <source>
        <dbReference type="SAM" id="Phobius"/>
    </source>
</evidence>
<evidence type="ECO:0000313" key="4">
    <source>
        <dbReference type="Proteomes" id="UP000494330"/>
    </source>
</evidence>
<dbReference type="InterPro" id="IPR012495">
    <property type="entry name" value="TadE-like_dom"/>
</dbReference>
<evidence type="ECO:0000313" key="3">
    <source>
        <dbReference type="EMBL" id="VWB90857.1"/>
    </source>
</evidence>
<sequence>MKSQRGSAAIEMAVMLPVILLILLGIAQFGWLLVNFIAVSNAASSAARTFAAQRGTTTPYTTTLSQAVAAASFLNPSGITISTTVNGVACTNDAGCATDLAPASSAAVDVPVKVSVIYSGFHPVVPGNYLNLNTMMPSLVAATVTARVQ</sequence>
<keyword evidence="1" id="KW-1133">Transmembrane helix</keyword>
<feature type="domain" description="TadE-like" evidence="2">
    <location>
        <begin position="6"/>
        <end position="48"/>
    </location>
</feature>
<feature type="transmembrane region" description="Helical" evidence="1">
    <location>
        <begin position="12"/>
        <end position="34"/>
    </location>
</feature>
<dbReference type="AlphaFoldDB" id="A0A6J5EGQ0"/>